<dbReference type="RefSeq" id="WP_076516986.1">
    <property type="nucleotide sequence ID" value="NZ_FTOH01000009.1"/>
</dbReference>
<dbReference type="OrthoDB" id="256673at2"/>
<sequence length="294" mass="33222">MSIRPDWAAIADSMPPSLSDEEQHQLWLIECKKWLGTIADEFGGSYRIAESENFLILSDESDRYVDVFSSFLERTLKRILKTLNGIAADDGFGKHVAVIFKDSDEYYRYVSLFYPEEGEFGMSAGMYINEGYGHFIFPSQDITYAEPTAVHELTHACLSHLPIPLWLDEGLAVLMEDALAGNHLYLDQEIVSRHQAFWNMQTIQEFWSGDSFSRIDEGQELSYSLAHVLVRNLVQNFEVFAQFCNLANYSDAGEQAAQEVLGCSLAHLVGGFLGEGDFKPRDKVGFRKGLVDED</sequence>
<organism evidence="1 2">
    <name type="scientific">Thalassolituus maritimus</name>
    <dbReference type="NCBI Taxonomy" id="484498"/>
    <lineage>
        <taxon>Bacteria</taxon>
        <taxon>Pseudomonadati</taxon>
        <taxon>Pseudomonadota</taxon>
        <taxon>Gammaproteobacteria</taxon>
        <taxon>Oceanospirillales</taxon>
        <taxon>Oceanospirillaceae</taxon>
        <taxon>Thalassolituus</taxon>
    </lineage>
</organism>
<dbReference type="STRING" id="484498.SAMN05421686_1095"/>
<evidence type="ECO:0000313" key="2">
    <source>
        <dbReference type="Proteomes" id="UP000185639"/>
    </source>
</evidence>
<dbReference type="Proteomes" id="UP000185639">
    <property type="component" value="Unassembled WGS sequence"/>
</dbReference>
<accession>A0A1N7P8B9</accession>
<evidence type="ECO:0008006" key="3">
    <source>
        <dbReference type="Google" id="ProtNLM"/>
    </source>
</evidence>
<proteinExistence type="predicted"/>
<evidence type="ECO:0000313" key="1">
    <source>
        <dbReference type="EMBL" id="SIT06800.1"/>
    </source>
</evidence>
<reference evidence="2" key="1">
    <citation type="submission" date="2017-01" db="EMBL/GenBank/DDBJ databases">
        <authorList>
            <person name="Varghese N."/>
            <person name="Submissions S."/>
        </authorList>
    </citation>
    <scope>NUCLEOTIDE SEQUENCE [LARGE SCALE GENOMIC DNA]</scope>
    <source>
        <strain evidence="2">DSM 24913</strain>
    </source>
</reference>
<gene>
    <name evidence="1" type="ORF">SAMN05421686_1095</name>
</gene>
<dbReference type="AlphaFoldDB" id="A0A1N7P8B9"/>
<dbReference type="EMBL" id="FTOH01000009">
    <property type="protein sequence ID" value="SIT06800.1"/>
    <property type="molecule type" value="Genomic_DNA"/>
</dbReference>
<protein>
    <recommendedName>
        <fullName evidence="3">DUF1570 domain-containing protein</fullName>
    </recommendedName>
</protein>
<keyword evidence="2" id="KW-1185">Reference proteome</keyword>
<name>A0A1N7P8B9_9GAMM</name>